<dbReference type="RefSeq" id="WP_086203123.1">
    <property type="nucleotide sequence ID" value="NZ_NEGB01000003.1"/>
</dbReference>
<evidence type="ECO:0000256" key="1">
    <source>
        <dbReference type="SAM" id="MobiDB-lite"/>
    </source>
</evidence>
<gene>
    <name evidence="2" type="ORF">B9T28_06415</name>
</gene>
<feature type="compositionally biased region" description="Basic and acidic residues" evidence="1">
    <location>
        <begin position="47"/>
        <end position="62"/>
    </location>
</feature>
<comment type="caution">
    <text evidence="2">The sequence shown here is derived from an EMBL/GenBank/DDBJ whole genome shotgun (WGS) entry which is preliminary data.</text>
</comment>
<proteinExistence type="predicted"/>
<evidence type="ECO:0000313" key="3">
    <source>
        <dbReference type="Proteomes" id="UP000242765"/>
    </source>
</evidence>
<accession>A0A1Y3CFF9</accession>
<reference evidence="2 3" key="1">
    <citation type="submission" date="2017-04" db="EMBL/GenBank/DDBJ databases">
        <title>High diversity of culturable Acinetobacter species in natural soil and water ecosystems.</title>
        <authorList>
            <person name="Nemec A."/>
            <person name="Radolfova-Krizova L."/>
        </authorList>
    </citation>
    <scope>NUCLEOTIDE SEQUENCE [LARGE SCALE GENOMIC DNA]</scope>
    <source>
        <strain evidence="2 3">ANC 4999</strain>
    </source>
</reference>
<evidence type="ECO:0008006" key="4">
    <source>
        <dbReference type="Google" id="ProtNLM"/>
    </source>
</evidence>
<feature type="compositionally biased region" description="Basic and acidic residues" evidence="1">
    <location>
        <begin position="251"/>
        <end position="270"/>
    </location>
</feature>
<feature type="region of interest" description="Disordered" evidence="1">
    <location>
        <begin position="230"/>
        <end position="270"/>
    </location>
</feature>
<dbReference type="Proteomes" id="UP000242765">
    <property type="component" value="Unassembled WGS sequence"/>
</dbReference>
<name>A0A1Y3CFF9_9GAMM</name>
<dbReference type="EMBL" id="NEGB01000003">
    <property type="protein sequence ID" value="OTG65829.1"/>
    <property type="molecule type" value="Genomic_DNA"/>
</dbReference>
<dbReference type="AlphaFoldDB" id="A0A1Y3CFF9"/>
<dbReference type="OrthoDB" id="6717901at2"/>
<feature type="compositionally biased region" description="Polar residues" evidence="1">
    <location>
        <begin position="1"/>
        <end position="14"/>
    </location>
</feature>
<sequence length="270" mass="30067">MENIEQSAEQTESTAAPIEAEQPPEQTEGNGEGGSEVELTEEQQAEATKKAEEEKAVHRQKTIDQRFAKLTWEKNEAIREAQTLREKYGTAEHKELKAPELHDFESVEDYANALSKYQQSKAEQDYNSRFERQRSEQLRQAQALTLSNAEAEFKKTHADYVQVVQSLVHLSGGELPEQLSIAVLELGDAAPAVLYEIGKDPVDFVELLNMSPMHQLMKIGEVRASLKNIPKIPKTPNAPAPVTPPKGGANSKKDPYKGSDDEFLRSRGLA</sequence>
<organism evidence="2 3">
    <name type="scientific">Acinetobacter silvestris</name>
    <dbReference type="NCBI Taxonomy" id="1977882"/>
    <lineage>
        <taxon>Bacteria</taxon>
        <taxon>Pseudomonadati</taxon>
        <taxon>Pseudomonadota</taxon>
        <taxon>Gammaproteobacteria</taxon>
        <taxon>Moraxellales</taxon>
        <taxon>Moraxellaceae</taxon>
        <taxon>Acinetobacter</taxon>
    </lineage>
</organism>
<protein>
    <recommendedName>
        <fullName evidence="4">Scaffolding protein</fullName>
    </recommendedName>
</protein>
<evidence type="ECO:0000313" key="2">
    <source>
        <dbReference type="EMBL" id="OTG65829.1"/>
    </source>
</evidence>
<keyword evidence="3" id="KW-1185">Reference proteome</keyword>
<dbReference type="STRING" id="1977882.B9T28_06415"/>
<feature type="region of interest" description="Disordered" evidence="1">
    <location>
        <begin position="1"/>
        <end position="62"/>
    </location>
</feature>